<feature type="chain" id="PRO_5040330161" description="ML-like domain-containing protein" evidence="9">
    <location>
        <begin position="27"/>
        <end position="741"/>
    </location>
</feature>
<dbReference type="GO" id="GO:0055085">
    <property type="term" value="P:transmembrane transport"/>
    <property type="evidence" value="ECO:0007669"/>
    <property type="project" value="TreeGrafter"/>
</dbReference>
<dbReference type="InterPro" id="IPR032800">
    <property type="entry name" value="TRP_N"/>
</dbReference>
<dbReference type="SMART" id="SM01320">
    <property type="entry name" value="TRP_N"/>
    <property type="match status" value="1"/>
</dbReference>
<dbReference type="OrthoDB" id="2115177at2759"/>
<evidence type="ECO:0000256" key="4">
    <source>
        <dbReference type="ARBA" id="ARBA00022729"/>
    </source>
</evidence>
<dbReference type="PANTHER" id="PTHR31145:SF5">
    <property type="entry name" value="DUF907 DOMAIN PROTEIN (AFU_ORTHOLOGUE AFUA_2G06100)"/>
    <property type="match status" value="1"/>
</dbReference>
<feature type="transmembrane region" description="Helical" evidence="8">
    <location>
        <begin position="545"/>
        <end position="564"/>
    </location>
</feature>
<feature type="domain" description="ML-like" evidence="10">
    <location>
        <begin position="28"/>
        <end position="170"/>
    </location>
</feature>
<evidence type="ECO:0000256" key="1">
    <source>
        <dbReference type="ARBA" id="ARBA00004141"/>
    </source>
</evidence>
<evidence type="ECO:0000256" key="7">
    <source>
        <dbReference type="SAM" id="MobiDB-lite"/>
    </source>
</evidence>
<dbReference type="Pfam" id="PF06011">
    <property type="entry name" value="TRP"/>
    <property type="match status" value="1"/>
</dbReference>
<evidence type="ECO:0000313" key="12">
    <source>
        <dbReference type="Proteomes" id="UP000801428"/>
    </source>
</evidence>
<gene>
    <name evidence="11" type="ORF">E8E13_003175</name>
</gene>
<keyword evidence="6 8" id="KW-0472">Membrane</keyword>
<evidence type="ECO:0000256" key="2">
    <source>
        <dbReference type="ARBA" id="ARBA00010642"/>
    </source>
</evidence>
<feature type="transmembrane region" description="Helical" evidence="8">
    <location>
        <begin position="576"/>
        <end position="605"/>
    </location>
</feature>
<evidence type="ECO:0000256" key="5">
    <source>
        <dbReference type="ARBA" id="ARBA00022989"/>
    </source>
</evidence>
<feature type="transmembrane region" description="Helical" evidence="8">
    <location>
        <begin position="351"/>
        <end position="373"/>
    </location>
</feature>
<evidence type="ECO:0000256" key="6">
    <source>
        <dbReference type="ARBA" id="ARBA00023136"/>
    </source>
</evidence>
<comment type="similarity">
    <text evidence="2">Belongs to the transient receptor potential (TRP) ion channel family.</text>
</comment>
<evidence type="ECO:0000256" key="8">
    <source>
        <dbReference type="SAM" id="Phobius"/>
    </source>
</evidence>
<dbReference type="AlphaFoldDB" id="A0A9P4T4N4"/>
<evidence type="ECO:0000256" key="9">
    <source>
        <dbReference type="SAM" id="SignalP"/>
    </source>
</evidence>
<keyword evidence="12" id="KW-1185">Reference proteome</keyword>
<dbReference type="GO" id="GO:0016020">
    <property type="term" value="C:membrane"/>
    <property type="evidence" value="ECO:0007669"/>
    <property type="project" value="UniProtKB-SubCell"/>
</dbReference>
<feature type="compositionally biased region" description="Polar residues" evidence="7">
    <location>
        <begin position="722"/>
        <end position="741"/>
    </location>
</feature>
<feature type="transmembrane region" description="Helical" evidence="8">
    <location>
        <begin position="488"/>
        <end position="508"/>
    </location>
</feature>
<feature type="region of interest" description="Disordered" evidence="7">
    <location>
        <begin position="685"/>
        <end position="741"/>
    </location>
</feature>
<proteinExistence type="inferred from homology"/>
<organism evidence="11 12">
    <name type="scientific">Curvularia kusanoi</name>
    <name type="common">Cochliobolus kusanoi</name>
    <dbReference type="NCBI Taxonomy" id="90978"/>
    <lineage>
        <taxon>Eukaryota</taxon>
        <taxon>Fungi</taxon>
        <taxon>Dikarya</taxon>
        <taxon>Ascomycota</taxon>
        <taxon>Pezizomycotina</taxon>
        <taxon>Dothideomycetes</taxon>
        <taxon>Pleosporomycetidae</taxon>
        <taxon>Pleosporales</taxon>
        <taxon>Pleosporineae</taxon>
        <taxon>Pleosporaceae</taxon>
        <taxon>Curvularia</taxon>
    </lineage>
</organism>
<keyword evidence="4 9" id="KW-0732">Signal</keyword>
<reference evidence="11" key="1">
    <citation type="submission" date="2019-04" db="EMBL/GenBank/DDBJ databases">
        <title>Sequencing of skin fungus with MAO and IRED activity.</title>
        <authorList>
            <person name="Marsaioli A.J."/>
            <person name="Bonatto J.M.C."/>
            <person name="Reis Junior O."/>
        </authorList>
    </citation>
    <scope>NUCLEOTIDE SEQUENCE</scope>
    <source>
        <strain evidence="11">30M1</strain>
    </source>
</reference>
<dbReference type="InterPro" id="IPR010308">
    <property type="entry name" value="TRP_C"/>
</dbReference>
<keyword evidence="3 8" id="KW-0812">Transmembrane</keyword>
<protein>
    <recommendedName>
        <fullName evidence="10">ML-like domain-containing protein</fullName>
    </recommendedName>
</protein>
<dbReference type="InterPro" id="IPR040241">
    <property type="entry name" value="TRP_Flc/Pkd2-like"/>
</dbReference>
<evidence type="ECO:0000313" key="11">
    <source>
        <dbReference type="EMBL" id="KAF2994281.1"/>
    </source>
</evidence>
<evidence type="ECO:0000256" key="3">
    <source>
        <dbReference type="ARBA" id="ARBA00022692"/>
    </source>
</evidence>
<dbReference type="PANTHER" id="PTHR31145">
    <property type="entry name" value="INTEGRAL MEMBRANE PROTEIN (AFU_ORTHOLOGUE AFUA_7G01610)"/>
    <property type="match status" value="1"/>
</dbReference>
<comment type="caution">
    <text evidence="11">The sequence shown here is derived from an EMBL/GenBank/DDBJ whole genome shotgun (WGS) entry which is preliminary data.</text>
</comment>
<feature type="signal peptide" evidence="9">
    <location>
        <begin position="1"/>
        <end position="26"/>
    </location>
</feature>
<dbReference type="Proteomes" id="UP000801428">
    <property type="component" value="Unassembled WGS sequence"/>
</dbReference>
<accession>A0A9P4T4N4</accession>
<comment type="subcellular location">
    <subcellularLocation>
        <location evidence="1">Membrane</location>
        <topology evidence="1">Multi-pass membrane protein</topology>
    </subcellularLocation>
</comment>
<name>A0A9P4T4N4_CURKU</name>
<dbReference type="Pfam" id="PF14558">
    <property type="entry name" value="TRP_N"/>
    <property type="match status" value="1"/>
</dbReference>
<evidence type="ECO:0000259" key="10">
    <source>
        <dbReference type="SMART" id="SM01320"/>
    </source>
</evidence>
<feature type="transmembrane region" description="Helical" evidence="8">
    <location>
        <begin position="430"/>
        <end position="451"/>
    </location>
</feature>
<dbReference type="GO" id="GO:0009272">
    <property type="term" value="P:fungal-type cell wall biogenesis"/>
    <property type="evidence" value="ECO:0007669"/>
    <property type="project" value="TreeGrafter"/>
</dbReference>
<keyword evidence="5 8" id="KW-1133">Transmembrane helix</keyword>
<sequence length="741" mass="81062">MKFHSSTSSMLAPFLLLASAPLGALANDVLQTNGYSSCLTGDSTITVNKLDIQFDRTTKKIKFDVSGTNSKAQNVMATLRVNAYGKEVYSKSFDPCEGDLKVDQLCPVPAGTFGATGEQSIPDDIISQIPAIAFNIPDIDSQATMQLKAKDGGQELACITSQVSNGKSLSTTGVSYVAAGIAGAALAVGGMSALAGAGHTGVAHSSPTFGDVVFWFQGMAINGMMSADIPGVYRSWSKNFAFSTGLIYWEGMQTSIDNFRESTGGNLTTDSVKFLANATLVHVDQNMTLTKRSFDGISDVLLWTRDELSTNVNGTSEGSSSEDNKIVHAVKGIQGYVEEYKIPNGNTFMTVLLWFAIAIAAITVGILLLKVILETWALFGTFPKRLTSFRKRYWWTLAKTITNLIMLLYGIWVLYCVYQFKNGDSWGPKVLAGVTLAAFTGVLAFFTWKIWSIATKYKKLEGDNSALYDDKETWRKYSIFYENYKRSYWWIFVPAIIYAFARGCVIAGADGHGLAQAAGQLIVEALLLCVLLWARPYSLKSGNWINITIQVVRVLSVACILIFVEELGMSQTTKTVTGLVLVVVQAVLTGVLAILIAVNAIIICCKENPHRKKRKEAEKMRNENLTPLDARNSLLMDPQDYKRSSLPSPFGPRAAGYDAVPLAEQNTAYNGGRRFEEDRGHLLADASTFGRTPSHAPSYSDDRDRSHSPQPRLPDLDFGHNTGYTQPNNAPWQPQRGNNAY</sequence>
<feature type="region of interest" description="Disordered" evidence="7">
    <location>
        <begin position="613"/>
        <end position="632"/>
    </location>
</feature>
<dbReference type="EMBL" id="SWKU01000042">
    <property type="protein sequence ID" value="KAF2994281.1"/>
    <property type="molecule type" value="Genomic_DNA"/>
</dbReference>
<feature type="transmembrane region" description="Helical" evidence="8">
    <location>
        <begin position="393"/>
        <end position="415"/>
    </location>
</feature>
<feature type="transmembrane region" description="Helical" evidence="8">
    <location>
        <begin position="514"/>
        <end position="533"/>
    </location>
</feature>